<dbReference type="OrthoDB" id="4937900at2759"/>
<dbReference type="Proteomes" id="UP000078559">
    <property type="component" value="Chromosome 6"/>
</dbReference>
<dbReference type="AlphaFoldDB" id="A0A194W3N0"/>
<feature type="region of interest" description="Disordered" evidence="2">
    <location>
        <begin position="147"/>
        <end position="187"/>
    </location>
</feature>
<feature type="domain" description="Zn(2)-C6 fungal-type" evidence="3">
    <location>
        <begin position="92"/>
        <end position="122"/>
    </location>
</feature>
<dbReference type="PROSITE" id="PS50048">
    <property type="entry name" value="ZN2_CY6_FUNGAL_2"/>
    <property type="match status" value="1"/>
</dbReference>
<sequence>MPITLGYRHLSRSGRSGVIQCPHHRPHPRVKLNPGLSPLWPLRQDPLHSIQLIVSTTPCHGNPLSVYIYGILILSSSPLMASRRAHKKSRHGCRECKRRHIKCDETRPVCVNCGTSSRNCIYALTPASLPGHSGQDGHLKSIQQALTPGSASGHGPCSPSTMSTGTPGSQQLELPRPRTPSPSSFPSDVPPANIAQLELFNHACNQRILLPLPTGDADILTGIVEAALAAPYLMNAMLAIAALHLSRIRPAQSAYYHHQAVHYQTHALSIFNIERPHVTPKNSLSLLLFSQFTSLQVLHEISLNAIKHDDTEPLDRFLDYIKVHRGVAAVAHEAWDALLQSKLSIFFANSSSVTECKTSEGEETAELRSFVSISRSLSNEQKQYCQDSLDRLQWIISQSDTSPNSKPTPDPRKVVPADGHNCLSQVLAWPCLARESFLDLLCTKNPEALLVLAYYGVTMHRHRSFWVYADVGSILVRAIARNLGPNWQHFMAWPLAQVSETSGQDESDSSMADQISVPDGQS</sequence>
<protein>
    <submittedName>
        <fullName evidence="4">Lysine biosynthesis regulatory protein LYS14</fullName>
    </submittedName>
</protein>
<name>A0A194W3N0_CYTMA</name>
<dbReference type="PANTHER" id="PTHR47784:SF4">
    <property type="entry name" value="ZN(II)2CYS6 TRANSCRIPTION FACTOR (EUROFUNG)"/>
    <property type="match status" value="1"/>
</dbReference>
<accession>A0A194W3N0</accession>
<dbReference type="Gene3D" id="4.10.240.10">
    <property type="entry name" value="Zn(2)-C6 fungal-type DNA-binding domain"/>
    <property type="match status" value="1"/>
</dbReference>
<dbReference type="InterPro" id="IPR001138">
    <property type="entry name" value="Zn2Cys6_DnaBD"/>
</dbReference>
<feature type="compositionally biased region" description="Polar residues" evidence="2">
    <location>
        <begin position="509"/>
        <end position="522"/>
    </location>
</feature>
<dbReference type="InterPro" id="IPR053157">
    <property type="entry name" value="Sterol_Uptake_Regulator"/>
</dbReference>
<organism evidence="4 5">
    <name type="scientific">Cytospora mali</name>
    <name type="common">Apple Valsa canker fungus</name>
    <name type="synonym">Valsa mali</name>
    <dbReference type="NCBI Taxonomy" id="578113"/>
    <lineage>
        <taxon>Eukaryota</taxon>
        <taxon>Fungi</taxon>
        <taxon>Dikarya</taxon>
        <taxon>Ascomycota</taxon>
        <taxon>Pezizomycotina</taxon>
        <taxon>Sordariomycetes</taxon>
        <taxon>Sordariomycetidae</taxon>
        <taxon>Diaporthales</taxon>
        <taxon>Cytosporaceae</taxon>
        <taxon>Cytospora</taxon>
    </lineage>
</organism>
<dbReference type="SUPFAM" id="SSF57701">
    <property type="entry name" value="Zn2/Cys6 DNA-binding domain"/>
    <property type="match status" value="1"/>
</dbReference>
<dbReference type="GO" id="GO:0008270">
    <property type="term" value="F:zinc ion binding"/>
    <property type="evidence" value="ECO:0007669"/>
    <property type="project" value="InterPro"/>
</dbReference>
<gene>
    <name evidence="4" type="ORF">VM1G_05699</name>
</gene>
<dbReference type="GO" id="GO:0001228">
    <property type="term" value="F:DNA-binding transcription activator activity, RNA polymerase II-specific"/>
    <property type="evidence" value="ECO:0007669"/>
    <property type="project" value="TreeGrafter"/>
</dbReference>
<dbReference type="InterPro" id="IPR036864">
    <property type="entry name" value="Zn2-C6_fun-type_DNA-bd_sf"/>
</dbReference>
<evidence type="ECO:0000256" key="2">
    <source>
        <dbReference type="SAM" id="MobiDB-lite"/>
    </source>
</evidence>
<evidence type="ECO:0000313" key="4">
    <source>
        <dbReference type="EMBL" id="KUI70650.1"/>
    </source>
</evidence>
<dbReference type="Pfam" id="PF00172">
    <property type="entry name" value="Zn_clus"/>
    <property type="match status" value="1"/>
</dbReference>
<dbReference type="CDD" id="cd00067">
    <property type="entry name" value="GAL4"/>
    <property type="match status" value="1"/>
</dbReference>
<dbReference type="EMBL" id="CM003103">
    <property type="protein sequence ID" value="KUI70650.1"/>
    <property type="molecule type" value="Genomic_DNA"/>
</dbReference>
<feature type="compositionally biased region" description="Low complexity" evidence="2">
    <location>
        <begin position="155"/>
        <end position="169"/>
    </location>
</feature>
<reference evidence="4" key="1">
    <citation type="submission" date="2014-12" db="EMBL/GenBank/DDBJ databases">
        <title>Genome Sequence of Valsa Canker Pathogens Uncovers a Specific Adaption of Colonization on Woody Bark.</title>
        <authorList>
            <person name="Yin Z."/>
            <person name="Liu H."/>
            <person name="Gao X."/>
            <person name="Li Z."/>
            <person name="Song N."/>
            <person name="Ke X."/>
            <person name="Dai Q."/>
            <person name="Wu Y."/>
            <person name="Sun Y."/>
            <person name="Xu J.-R."/>
            <person name="Kang Z.K."/>
            <person name="Wang L."/>
            <person name="Huang L."/>
        </authorList>
    </citation>
    <scope>NUCLEOTIDE SEQUENCE [LARGE SCALE GENOMIC DNA]</scope>
    <source>
        <strain evidence="4">03-8</strain>
    </source>
</reference>
<keyword evidence="5" id="KW-1185">Reference proteome</keyword>
<evidence type="ECO:0000256" key="1">
    <source>
        <dbReference type="ARBA" id="ARBA00023242"/>
    </source>
</evidence>
<keyword evidence="1" id="KW-0539">Nucleus</keyword>
<dbReference type="PROSITE" id="PS00463">
    <property type="entry name" value="ZN2_CY6_FUNGAL_1"/>
    <property type="match status" value="1"/>
</dbReference>
<evidence type="ECO:0000313" key="5">
    <source>
        <dbReference type="Proteomes" id="UP000078559"/>
    </source>
</evidence>
<dbReference type="PANTHER" id="PTHR47784">
    <property type="entry name" value="STEROL UPTAKE CONTROL PROTEIN 2"/>
    <property type="match status" value="1"/>
</dbReference>
<evidence type="ECO:0000259" key="3">
    <source>
        <dbReference type="PROSITE" id="PS50048"/>
    </source>
</evidence>
<feature type="region of interest" description="Disordered" evidence="2">
    <location>
        <begin position="502"/>
        <end position="522"/>
    </location>
</feature>
<proteinExistence type="predicted"/>
<dbReference type="SMART" id="SM00066">
    <property type="entry name" value="GAL4"/>
    <property type="match status" value="1"/>
</dbReference>